<dbReference type="Gene3D" id="3.40.50.150">
    <property type="entry name" value="Vaccinia Virus protein VP39"/>
    <property type="match status" value="1"/>
</dbReference>
<protein>
    <recommendedName>
        <fullName evidence="6">Methyltransferase small domain-containing protein</fullName>
    </recommendedName>
</protein>
<dbReference type="GO" id="GO:0032259">
    <property type="term" value="P:methylation"/>
    <property type="evidence" value="ECO:0007669"/>
    <property type="project" value="UniProtKB-KW"/>
</dbReference>
<dbReference type="Pfam" id="PF06325">
    <property type="entry name" value="PrmA"/>
    <property type="match status" value="1"/>
</dbReference>
<evidence type="ECO:0000313" key="4">
    <source>
        <dbReference type="EMBL" id="GLW56987.1"/>
    </source>
</evidence>
<comment type="caution">
    <text evidence="4">The sequence shown here is derived from an EMBL/GenBank/DDBJ whole genome shotgun (WGS) entry which is preliminary data.</text>
</comment>
<dbReference type="AlphaFoldDB" id="A0A9W6PLB9"/>
<reference evidence="4" key="1">
    <citation type="submission" date="2023-02" db="EMBL/GenBank/DDBJ databases">
        <title>Kitasatospora phosalacinea NBRC 14362.</title>
        <authorList>
            <person name="Ichikawa N."/>
            <person name="Sato H."/>
            <person name="Tonouchi N."/>
        </authorList>
    </citation>
    <scope>NUCLEOTIDE SEQUENCE</scope>
    <source>
        <strain evidence="4">NBRC 14362</strain>
    </source>
</reference>
<sequence length="237" mass="26369">MKALQDYRRSLERSREALDAPDRPATFALCGRQWDLLPGVFAPVYSPTTEISLRLLGLDDPRAAGRTGSFLEIGCGTGVIAVAGALAGHERVVAADINEAAVRNAALNARRHGVTHKLRAVHSDLFADLDPQERFDLVYWHSNYVLAPADYRYRSVHERGYVDPGYAAHRRFLTESVHRVAPGGRVLLHFSERGNLERLTRTAQECGRHLRVVREGRFAEGAQEVEHLLIEVTAAAR</sequence>
<organism evidence="4 5">
    <name type="scientific">Kitasatospora phosalacinea</name>
    <dbReference type="NCBI Taxonomy" id="2065"/>
    <lineage>
        <taxon>Bacteria</taxon>
        <taxon>Bacillati</taxon>
        <taxon>Actinomycetota</taxon>
        <taxon>Actinomycetes</taxon>
        <taxon>Kitasatosporales</taxon>
        <taxon>Streptomycetaceae</taxon>
        <taxon>Kitasatospora</taxon>
    </lineage>
</organism>
<accession>A0A9W6PLB9</accession>
<evidence type="ECO:0000256" key="2">
    <source>
        <dbReference type="ARBA" id="ARBA00022679"/>
    </source>
</evidence>
<dbReference type="GO" id="GO:0035657">
    <property type="term" value="C:eRF1 methyltransferase complex"/>
    <property type="evidence" value="ECO:0007669"/>
    <property type="project" value="TreeGrafter"/>
</dbReference>
<gene>
    <name evidence="4" type="ORF">Kpho01_49980</name>
</gene>
<dbReference type="GO" id="GO:0008276">
    <property type="term" value="F:protein methyltransferase activity"/>
    <property type="evidence" value="ECO:0007669"/>
    <property type="project" value="TreeGrafter"/>
</dbReference>
<proteinExistence type="predicted"/>
<dbReference type="OrthoDB" id="267914at2"/>
<dbReference type="InterPro" id="IPR052190">
    <property type="entry name" value="Euk-Arch_PrmC-MTase"/>
</dbReference>
<evidence type="ECO:0000256" key="3">
    <source>
        <dbReference type="ARBA" id="ARBA00022691"/>
    </source>
</evidence>
<dbReference type="SUPFAM" id="SSF53335">
    <property type="entry name" value="S-adenosyl-L-methionine-dependent methyltransferases"/>
    <property type="match status" value="1"/>
</dbReference>
<dbReference type="RefSeq" id="WP_033257231.1">
    <property type="nucleotide sequence ID" value="NZ_BSRX01000032.1"/>
</dbReference>
<keyword evidence="2" id="KW-0808">Transferase</keyword>
<evidence type="ECO:0000313" key="5">
    <source>
        <dbReference type="Proteomes" id="UP001165143"/>
    </source>
</evidence>
<keyword evidence="1" id="KW-0489">Methyltransferase</keyword>
<dbReference type="Proteomes" id="UP001165143">
    <property type="component" value="Unassembled WGS sequence"/>
</dbReference>
<dbReference type="EMBL" id="BSRX01000032">
    <property type="protein sequence ID" value="GLW56987.1"/>
    <property type="molecule type" value="Genomic_DNA"/>
</dbReference>
<dbReference type="PANTHER" id="PTHR45875">
    <property type="entry name" value="METHYLTRANSFERASE N6AMT1"/>
    <property type="match status" value="1"/>
</dbReference>
<dbReference type="CDD" id="cd02440">
    <property type="entry name" value="AdoMet_MTases"/>
    <property type="match status" value="1"/>
</dbReference>
<keyword evidence="3" id="KW-0949">S-adenosyl-L-methionine</keyword>
<evidence type="ECO:0000256" key="1">
    <source>
        <dbReference type="ARBA" id="ARBA00022603"/>
    </source>
</evidence>
<evidence type="ECO:0008006" key="6">
    <source>
        <dbReference type="Google" id="ProtNLM"/>
    </source>
</evidence>
<dbReference type="GO" id="GO:0008757">
    <property type="term" value="F:S-adenosylmethionine-dependent methyltransferase activity"/>
    <property type="evidence" value="ECO:0007669"/>
    <property type="project" value="TreeGrafter"/>
</dbReference>
<dbReference type="InterPro" id="IPR029063">
    <property type="entry name" value="SAM-dependent_MTases_sf"/>
</dbReference>
<dbReference type="PANTHER" id="PTHR45875:SF1">
    <property type="entry name" value="METHYLTRANSFERASE N6AMT1"/>
    <property type="match status" value="1"/>
</dbReference>
<name>A0A9W6PLB9_9ACTN</name>